<dbReference type="SUPFAM" id="SSF143456">
    <property type="entry name" value="VC0467-like"/>
    <property type="match status" value="1"/>
</dbReference>
<dbReference type="HAMAP" id="MF_00758">
    <property type="entry name" value="UPF0301"/>
    <property type="match status" value="1"/>
</dbReference>
<accession>A0ABS7ZPI0</accession>
<evidence type="ECO:0000256" key="2">
    <source>
        <dbReference type="HAMAP-Rule" id="MF_00758"/>
    </source>
</evidence>
<dbReference type="Pfam" id="PF02622">
    <property type="entry name" value="DUF179"/>
    <property type="match status" value="1"/>
</dbReference>
<sequence>MEQIKSLKNHLLIAMPQLEDSWFAGTVTYLCEHNHDGAMGIVLNKPMPVMFRDICEQLEISRLPLIDPQIYAGGPVSPENGFILHRQQGNWGSTLNITEQSHLTSSKDILRAIAGGSGPRDYRLSLGYAGWDADQLDAELRDNSWLTVEASGELLFDTPVEEIYDAALSLLGISAEFLSSDAGHA</sequence>
<dbReference type="InterPro" id="IPR003774">
    <property type="entry name" value="AlgH-like"/>
</dbReference>
<comment type="similarity">
    <text evidence="1 2">Belongs to the UPF0301 (AlgH) family.</text>
</comment>
<gene>
    <name evidence="3" type="ORF">I9W95_05745</name>
</gene>
<comment type="caution">
    <text evidence="3">The sequence shown here is derived from an EMBL/GenBank/DDBJ whole genome shotgun (WGS) entry which is preliminary data.</text>
</comment>
<proteinExistence type="inferred from homology"/>
<dbReference type="Gene3D" id="3.40.1740.10">
    <property type="entry name" value="VC0467-like"/>
    <property type="match status" value="1"/>
</dbReference>
<evidence type="ECO:0000256" key="1">
    <source>
        <dbReference type="ARBA" id="ARBA00009600"/>
    </source>
</evidence>
<evidence type="ECO:0000313" key="4">
    <source>
        <dbReference type="Proteomes" id="UP000714380"/>
    </source>
</evidence>
<dbReference type="PANTHER" id="PTHR30327:SF1">
    <property type="entry name" value="UPF0301 PROTEIN YQGE"/>
    <property type="match status" value="1"/>
</dbReference>
<dbReference type="PANTHER" id="PTHR30327">
    <property type="entry name" value="UNCHARACTERIZED PROTEIN YQGE"/>
    <property type="match status" value="1"/>
</dbReference>
<reference evidence="3 4" key="1">
    <citation type="submission" date="2020-12" db="EMBL/GenBank/DDBJ databases">
        <title>Novel Thalassolituus-related marine hydrocarbonoclastic bacteria mediated algae-derived hydrocarbons mineralization in twilight zone of the northern South China Sea.</title>
        <authorList>
            <person name="Dong C."/>
        </authorList>
    </citation>
    <scope>NUCLEOTIDE SEQUENCE [LARGE SCALE GENOMIC DNA]</scope>
    <source>
        <strain evidence="3 4">IMCC1826</strain>
    </source>
</reference>
<dbReference type="RefSeq" id="WP_225672770.1">
    <property type="nucleotide sequence ID" value="NZ_JAEDAH010000026.1"/>
</dbReference>
<organism evidence="3 4">
    <name type="scientific">Thalassolituus marinus</name>
    <dbReference type="NCBI Taxonomy" id="671053"/>
    <lineage>
        <taxon>Bacteria</taxon>
        <taxon>Pseudomonadati</taxon>
        <taxon>Pseudomonadota</taxon>
        <taxon>Gammaproteobacteria</taxon>
        <taxon>Oceanospirillales</taxon>
        <taxon>Oceanospirillaceae</taxon>
        <taxon>Thalassolituus</taxon>
    </lineage>
</organism>
<evidence type="ECO:0000313" key="3">
    <source>
        <dbReference type="EMBL" id="MCA6063108.1"/>
    </source>
</evidence>
<name>A0ABS7ZPI0_9GAMM</name>
<keyword evidence="4" id="KW-1185">Reference proteome</keyword>
<dbReference type="NCBIfam" id="NF001266">
    <property type="entry name" value="PRK00228.1-1"/>
    <property type="match status" value="1"/>
</dbReference>
<dbReference type="EMBL" id="JAEDAH010000026">
    <property type="protein sequence ID" value="MCA6063108.1"/>
    <property type="molecule type" value="Genomic_DNA"/>
</dbReference>
<dbReference type="Proteomes" id="UP000714380">
    <property type="component" value="Unassembled WGS sequence"/>
</dbReference>
<protein>
    <recommendedName>
        <fullName evidence="2">UPF0301 protein I9W95_05745</fullName>
    </recommendedName>
</protein>